<reference evidence="2 3" key="1">
    <citation type="submission" date="2017-04" db="EMBL/GenBank/DDBJ databases">
        <authorList>
            <person name="Afonso C.L."/>
            <person name="Miller P.J."/>
            <person name="Scott M.A."/>
            <person name="Spackman E."/>
            <person name="Goraichik I."/>
            <person name="Dimitrov K.M."/>
            <person name="Suarez D.L."/>
            <person name="Swayne D.E."/>
        </authorList>
    </citation>
    <scope>NUCLEOTIDE SEQUENCE [LARGE SCALE GENOMIC DNA]</scope>
    <source>
        <strain evidence="2 3">ToBE</strain>
    </source>
</reference>
<dbReference type="GO" id="GO:0004853">
    <property type="term" value="F:uroporphyrinogen decarboxylase activity"/>
    <property type="evidence" value="ECO:0007669"/>
    <property type="project" value="InterPro"/>
</dbReference>
<evidence type="ECO:0000259" key="1">
    <source>
        <dbReference type="Pfam" id="PF01208"/>
    </source>
</evidence>
<dbReference type="InterPro" id="IPR000257">
    <property type="entry name" value="Uroporphyrinogen_deCOase"/>
</dbReference>
<feature type="domain" description="Uroporphyrinogen decarboxylase (URO-D)" evidence="1">
    <location>
        <begin position="3"/>
        <end position="363"/>
    </location>
</feature>
<keyword evidence="3" id="KW-1185">Reference proteome</keyword>
<protein>
    <submittedName>
        <fullName evidence="2">Uroporphyrinogen-III decarboxylase</fullName>
    </submittedName>
</protein>
<dbReference type="RefSeq" id="WP_084664697.1">
    <property type="nucleotide sequence ID" value="NZ_LT838272.1"/>
</dbReference>
<dbReference type="Gene3D" id="3.20.20.210">
    <property type="match status" value="1"/>
</dbReference>
<evidence type="ECO:0000313" key="2">
    <source>
        <dbReference type="EMBL" id="SMB94956.1"/>
    </source>
</evidence>
<sequence length="366" mass="42405">MMTSKERVRAAINLQKPDRVPVAPLLEWYIPFQAGITTKEFIFDFDKACNAIIQVWEKHGKDIDYIVTFPYKFLHYLPFPTSHSVLFFNWIIPDGNELPQFREYPPIMKFEDYDRVMEKGWVELLRDVSVQHVLEPLQEIKKLREINLEWQEVRKVQPLAACYVMPPAELLSFARGFQEFTIDLYRHKKKILEFGEFMIRGTIDWAVCACEAVGVDIAFIYGGRISASFLSPRLFEEVCWPHLKQLVDGLAEKNIISLLHFDGDWEPMYPYLKELPQGKCILELEKSDIYKAKEMLGDRMCIMGNVDSTILRYGTPEDVKRECKKLIEICGEGGGFILSSGCEVPLDTPFENVQAMIEAAKEYGVY</sequence>
<proteinExistence type="predicted"/>
<dbReference type="PANTHER" id="PTHR47099">
    <property type="entry name" value="METHYLCOBAMIDE:COM METHYLTRANSFERASE MTBA"/>
    <property type="match status" value="1"/>
</dbReference>
<dbReference type="STRING" id="698762.SAMN00808754_1152"/>
<dbReference type="PANTHER" id="PTHR47099:SF1">
    <property type="entry name" value="METHYLCOBAMIDE:COM METHYLTRANSFERASE MTBA"/>
    <property type="match status" value="1"/>
</dbReference>
<dbReference type="AlphaFoldDB" id="A0A1W1VNQ9"/>
<dbReference type="InterPro" id="IPR038071">
    <property type="entry name" value="UROD/MetE-like_sf"/>
</dbReference>
<accession>A0A1W1VNQ9</accession>
<dbReference type="InterPro" id="IPR052024">
    <property type="entry name" value="Methanogen_methyltrans"/>
</dbReference>
<dbReference type="GO" id="GO:0006779">
    <property type="term" value="P:porphyrin-containing compound biosynthetic process"/>
    <property type="evidence" value="ECO:0007669"/>
    <property type="project" value="InterPro"/>
</dbReference>
<dbReference type="Pfam" id="PF01208">
    <property type="entry name" value="URO-D"/>
    <property type="match status" value="1"/>
</dbReference>
<dbReference type="Proteomes" id="UP000192569">
    <property type="component" value="Chromosome I"/>
</dbReference>
<dbReference type="SUPFAM" id="SSF51726">
    <property type="entry name" value="UROD/MetE-like"/>
    <property type="match status" value="1"/>
</dbReference>
<evidence type="ECO:0000313" key="3">
    <source>
        <dbReference type="Proteomes" id="UP000192569"/>
    </source>
</evidence>
<dbReference type="EMBL" id="LT838272">
    <property type="protein sequence ID" value="SMB94956.1"/>
    <property type="molecule type" value="Genomic_DNA"/>
</dbReference>
<gene>
    <name evidence="2" type="ORF">SAMN00808754_1152</name>
</gene>
<organism evidence="2 3">
    <name type="scientific">Thermanaeromonas toyohensis ToBE</name>
    <dbReference type="NCBI Taxonomy" id="698762"/>
    <lineage>
        <taxon>Bacteria</taxon>
        <taxon>Bacillati</taxon>
        <taxon>Bacillota</taxon>
        <taxon>Clostridia</taxon>
        <taxon>Neomoorellales</taxon>
        <taxon>Neomoorellaceae</taxon>
        <taxon>Thermanaeromonas</taxon>
    </lineage>
</organism>
<dbReference type="OrthoDB" id="9813603at2"/>
<name>A0A1W1VNQ9_9FIRM</name>